<accession>A0AAF3ENK0</accession>
<evidence type="ECO:0000313" key="1">
    <source>
        <dbReference type="Proteomes" id="UP000887575"/>
    </source>
</evidence>
<dbReference type="AlphaFoldDB" id="A0AAF3ENK0"/>
<proteinExistence type="predicted"/>
<protein>
    <submittedName>
        <fullName evidence="2">Uncharacterized protein</fullName>
    </submittedName>
</protein>
<organism evidence="1 2">
    <name type="scientific">Mesorhabditis belari</name>
    <dbReference type="NCBI Taxonomy" id="2138241"/>
    <lineage>
        <taxon>Eukaryota</taxon>
        <taxon>Metazoa</taxon>
        <taxon>Ecdysozoa</taxon>
        <taxon>Nematoda</taxon>
        <taxon>Chromadorea</taxon>
        <taxon>Rhabditida</taxon>
        <taxon>Rhabditina</taxon>
        <taxon>Rhabditomorpha</taxon>
        <taxon>Rhabditoidea</taxon>
        <taxon>Rhabditidae</taxon>
        <taxon>Mesorhabditinae</taxon>
        <taxon>Mesorhabditis</taxon>
    </lineage>
</organism>
<evidence type="ECO:0000313" key="2">
    <source>
        <dbReference type="WBParaSite" id="MBELARI_LOCUS15624"/>
    </source>
</evidence>
<keyword evidence="1" id="KW-1185">Reference proteome</keyword>
<sequence>MGKVRFQSTTLNATIMAQKAQAQSSMSTGTKTSTYIATQWDDKFELLENVIDENSLCADVVVQLVMLRVLLFISDLHEENCGSKQ</sequence>
<dbReference type="Proteomes" id="UP000887575">
    <property type="component" value="Unassembled WGS sequence"/>
</dbReference>
<name>A0AAF3ENK0_9BILA</name>
<dbReference type="WBParaSite" id="MBELARI_LOCUS15624">
    <property type="protein sequence ID" value="MBELARI_LOCUS15624"/>
    <property type="gene ID" value="MBELARI_LOCUS15624"/>
</dbReference>
<reference evidence="2" key="1">
    <citation type="submission" date="2024-02" db="UniProtKB">
        <authorList>
            <consortium name="WormBaseParasite"/>
        </authorList>
    </citation>
    <scope>IDENTIFICATION</scope>
</reference>